<dbReference type="Proteomes" id="UP000694050">
    <property type="component" value="Unassembled WGS sequence"/>
</dbReference>
<comment type="caution">
    <text evidence="10">The sequence shown here is derived from an EMBL/GenBank/DDBJ whole genome shotgun (WGS) entry which is preliminary data.</text>
</comment>
<evidence type="ECO:0000259" key="9">
    <source>
        <dbReference type="SMART" id="SM01329"/>
    </source>
</evidence>
<gene>
    <name evidence="10" type="primary">leu-1</name>
    <name evidence="10" type="ORF">Forpe1208_v003109</name>
</gene>
<dbReference type="GO" id="GO:0009098">
    <property type="term" value="P:L-leucine biosynthetic process"/>
    <property type="evidence" value="ECO:0007669"/>
    <property type="project" value="UniProtKB-KW"/>
</dbReference>
<keyword evidence="2" id="KW-0432">Leucine biosynthesis</keyword>
<evidence type="ECO:0000256" key="8">
    <source>
        <dbReference type="ARBA" id="ARBA00023304"/>
    </source>
</evidence>
<organism evidence="10 11">
    <name type="scientific">Fusarium oxysporum f. sp. rapae</name>
    <dbReference type="NCBI Taxonomy" id="485398"/>
    <lineage>
        <taxon>Eukaryota</taxon>
        <taxon>Fungi</taxon>
        <taxon>Dikarya</taxon>
        <taxon>Ascomycota</taxon>
        <taxon>Pezizomycotina</taxon>
        <taxon>Sordariomycetes</taxon>
        <taxon>Hypocreomycetidae</taxon>
        <taxon>Hypocreales</taxon>
        <taxon>Nectriaceae</taxon>
        <taxon>Fusarium</taxon>
        <taxon>Fusarium oxysporum species complex</taxon>
    </lineage>
</organism>
<keyword evidence="7" id="KW-0520">NAD</keyword>
<evidence type="ECO:0000256" key="4">
    <source>
        <dbReference type="ARBA" id="ARBA00022723"/>
    </source>
</evidence>
<dbReference type="PANTHER" id="PTHR42979:SF1">
    <property type="entry name" value="3-ISOPROPYLMALATE DEHYDROGENASE"/>
    <property type="match status" value="1"/>
</dbReference>
<evidence type="ECO:0000256" key="1">
    <source>
        <dbReference type="ARBA" id="ARBA00007769"/>
    </source>
</evidence>
<proteinExistence type="inferred from homology"/>
<dbReference type="InterPro" id="IPR024084">
    <property type="entry name" value="IsoPropMal-DH-like_dom"/>
</dbReference>
<comment type="similarity">
    <text evidence="1">Belongs to the isocitrate and isopropylmalate dehydrogenases family.</text>
</comment>
<keyword evidence="4" id="KW-0479">Metal-binding</keyword>
<dbReference type="GO" id="GO:0046872">
    <property type="term" value="F:metal ion binding"/>
    <property type="evidence" value="ECO:0007669"/>
    <property type="project" value="UniProtKB-KW"/>
</dbReference>
<dbReference type="InterPro" id="IPR004429">
    <property type="entry name" value="Isopropylmalate_DH"/>
</dbReference>
<keyword evidence="5" id="KW-0460">Magnesium</keyword>
<keyword evidence="6" id="KW-0560">Oxidoreductase</keyword>
<keyword evidence="8" id="KW-0100">Branched-chain amino acid biosynthesis</keyword>
<dbReference type="GO" id="GO:0005829">
    <property type="term" value="C:cytosol"/>
    <property type="evidence" value="ECO:0007669"/>
    <property type="project" value="TreeGrafter"/>
</dbReference>
<name>A0A8J5PGT1_FUSOX</name>
<accession>A0A8J5PGT1</accession>
<keyword evidence="3" id="KW-0028">Amino-acid biosynthesis</keyword>
<dbReference type="AlphaFoldDB" id="A0A8J5PGT1"/>
<evidence type="ECO:0000256" key="2">
    <source>
        <dbReference type="ARBA" id="ARBA00022430"/>
    </source>
</evidence>
<dbReference type="EMBL" id="JAELUQ010000002">
    <property type="protein sequence ID" value="KAG7419428.1"/>
    <property type="molecule type" value="Genomic_DNA"/>
</dbReference>
<evidence type="ECO:0000256" key="7">
    <source>
        <dbReference type="ARBA" id="ARBA00023027"/>
    </source>
</evidence>
<evidence type="ECO:0000256" key="5">
    <source>
        <dbReference type="ARBA" id="ARBA00022842"/>
    </source>
</evidence>
<reference evidence="10" key="1">
    <citation type="submission" date="2021-04" db="EMBL/GenBank/DDBJ databases">
        <title>First draft genome resource for Brassicaceae pathogens Fusarium oxysporum f. sp. raphani and Fusarium oxysporum f. sp. rapae.</title>
        <authorList>
            <person name="Asai S."/>
        </authorList>
    </citation>
    <scope>NUCLEOTIDE SEQUENCE</scope>
    <source>
        <strain evidence="10">Tf1208</strain>
    </source>
</reference>
<dbReference type="SMART" id="SM01329">
    <property type="entry name" value="Iso_dh"/>
    <property type="match status" value="1"/>
</dbReference>
<feature type="domain" description="Isopropylmalate dehydrogenase-like" evidence="9">
    <location>
        <begin position="5"/>
        <end position="139"/>
    </location>
</feature>
<evidence type="ECO:0000313" key="11">
    <source>
        <dbReference type="Proteomes" id="UP000694050"/>
    </source>
</evidence>
<sequence>MAEHNIVLLAGDHCGPEVEHQLIDSAAMIMLRNHTGLYRIILGSIGLLSSASLSGIPDVKGKCNGIYEPIHGSAPDISGNGIVNPIGTILSVAMLLPYSLSLPEEAEAVEEAVHVALDGGLRTKDLDGNATTEEVGDAVVEELKKILKA</sequence>
<dbReference type="Pfam" id="PF00180">
    <property type="entry name" value="Iso_dh"/>
    <property type="match status" value="1"/>
</dbReference>
<dbReference type="PANTHER" id="PTHR42979">
    <property type="entry name" value="3-ISOPROPYLMALATE DEHYDROGENASE"/>
    <property type="match status" value="1"/>
</dbReference>
<evidence type="ECO:0000313" key="10">
    <source>
        <dbReference type="EMBL" id="KAG7419428.1"/>
    </source>
</evidence>
<protein>
    <submittedName>
        <fullName evidence="10">3-isopropylmalate dehydrogenase</fullName>
    </submittedName>
</protein>
<dbReference type="GO" id="GO:0003862">
    <property type="term" value="F:3-isopropylmalate dehydrogenase activity"/>
    <property type="evidence" value="ECO:0007669"/>
    <property type="project" value="InterPro"/>
</dbReference>
<evidence type="ECO:0000256" key="3">
    <source>
        <dbReference type="ARBA" id="ARBA00022605"/>
    </source>
</evidence>
<evidence type="ECO:0000256" key="6">
    <source>
        <dbReference type="ARBA" id="ARBA00023002"/>
    </source>
</evidence>